<evidence type="ECO:0000313" key="1">
    <source>
        <dbReference type="EMBL" id="ADN56547.1"/>
    </source>
</evidence>
<organism evidence="1">
    <name type="scientific">Burkholderia sp. (strain CCGE1003)</name>
    <dbReference type="NCBI Taxonomy" id="640512"/>
    <lineage>
        <taxon>Bacteria</taxon>
        <taxon>Pseudomonadati</taxon>
        <taxon>Pseudomonadota</taxon>
        <taxon>Betaproteobacteria</taxon>
        <taxon>Burkholderiales</taxon>
        <taxon>Burkholderiaceae</taxon>
        <taxon>Burkholderia</taxon>
    </lineage>
</organism>
<gene>
    <name evidence="1" type="ordered locus">BC1003_0544</name>
</gene>
<name>E1T8F6_BURSG</name>
<protein>
    <submittedName>
        <fullName evidence="1">Uncharacterized protein</fullName>
    </submittedName>
</protein>
<sequence>MQCAVANEIGFGFALTFAQRQFNDMWNRQLIQCNTVKAEYP</sequence>
<proteinExistence type="predicted"/>
<dbReference type="KEGG" id="bgf:BC1003_0544"/>
<dbReference type="EMBL" id="CP002217">
    <property type="protein sequence ID" value="ADN56547.1"/>
    <property type="molecule type" value="Genomic_DNA"/>
</dbReference>
<dbReference type="AlphaFoldDB" id="E1T8F6"/>
<reference evidence="1" key="1">
    <citation type="submission" date="2010-09" db="EMBL/GenBank/DDBJ databases">
        <title>Complete sequence of chromosome1 of Burkholderia sp. CCGE1003.</title>
        <authorList>
            <consortium name="US DOE Joint Genome Institute"/>
            <person name="Lucas S."/>
            <person name="Copeland A."/>
            <person name="Lapidus A."/>
            <person name="Cheng J.-F."/>
            <person name="Bruce D."/>
            <person name="Goodwin L."/>
            <person name="Pitluck S."/>
            <person name="Daligault H."/>
            <person name="Davenport K."/>
            <person name="Detter J.C."/>
            <person name="Han C."/>
            <person name="Tapia R."/>
            <person name="Land M."/>
            <person name="Hauser L."/>
            <person name="Jeffries C."/>
            <person name="Kyrpides N."/>
            <person name="Ivanova N."/>
            <person name="Ovchinnikova G."/>
            <person name="Martinez-Romero E."/>
            <person name="Rogel M.A."/>
            <person name="Auchtung J."/>
            <person name="Tiedje J.M."/>
            <person name="Woyke T."/>
        </authorList>
    </citation>
    <scope>NUCLEOTIDE SEQUENCE</scope>
    <source>
        <strain evidence="1">CCGE1003</strain>
    </source>
</reference>
<dbReference type="HOGENOM" id="CLU_3267041_0_0_4"/>
<accession>E1T8F6</accession>